<evidence type="ECO:0000313" key="4">
    <source>
        <dbReference type="Proteomes" id="UP000789375"/>
    </source>
</evidence>
<name>A0A9N9CEA2_FUNMO</name>
<keyword evidence="2" id="KW-1133">Transmembrane helix</keyword>
<feature type="transmembrane region" description="Helical" evidence="2">
    <location>
        <begin position="112"/>
        <end position="131"/>
    </location>
</feature>
<dbReference type="EMBL" id="CAJVPP010002342">
    <property type="protein sequence ID" value="CAG8596776.1"/>
    <property type="molecule type" value="Genomic_DNA"/>
</dbReference>
<dbReference type="AlphaFoldDB" id="A0A9N9CEA2"/>
<keyword evidence="4" id="KW-1185">Reference proteome</keyword>
<evidence type="ECO:0000256" key="1">
    <source>
        <dbReference type="SAM" id="MobiDB-lite"/>
    </source>
</evidence>
<accession>A0A9N9CEA2</accession>
<sequence>MRLLDFLPEYVVSSLSAIAIMGDSPYGLDEKIMWFFRCFGCPFDGLFHSLNVGGKKESCCFWLSRSYFLEEGTDAKLPVLERVSLLITSYYIIVGVIEGFSMMKGTIVCKDWAYLPLLFSWTLLSIWKRGIYGIQVVKDPKDFFKNIEIVENNLKDKLLLRAKVTITALFSIVYPWVTVLIVYLTPPVGYYCRSKYVTIICSIWSFNSVLAICCHIIGESDLIMSKESEPKKSVSEESDLEKTESVSEESDPEKTESVSGESDPEKTLIGSEVSDPEKTVIWKCIRKFVVEWQIFVEKWKKFVEKLKRMRTLHIWNSMCGLIVTILVLFLGIFTGYNTLWVDLFGDACDLSSIGCY</sequence>
<comment type="caution">
    <text evidence="3">The sequence shown here is derived from an EMBL/GenBank/DDBJ whole genome shotgun (WGS) entry which is preliminary data.</text>
</comment>
<proteinExistence type="predicted"/>
<feature type="transmembrane region" description="Helical" evidence="2">
    <location>
        <begin position="196"/>
        <end position="218"/>
    </location>
</feature>
<gene>
    <name evidence="3" type="ORF">FMOSSE_LOCUS8732</name>
</gene>
<protein>
    <submittedName>
        <fullName evidence="3">4746_t:CDS:1</fullName>
    </submittedName>
</protein>
<feature type="transmembrane region" description="Helical" evidence="2">
    <location>
        <begin position="164"/>
        <end position="184"/>
    </location>
</feature>
<dbReference type="Proteomes" id="UP000789375">
    <property type="component" value="Unassembled WGS sequence"/>
</dbReference>
<organism evidence="3 4">
    <name type="scientific">Funneliformis mosseae</name>
    <name type="common">Endomycorrhizal fungus</name>
    <name type="synonym">Glomus mosseae</name>
    <dbReference type="NCBI Taxonomy" id="27381"/>
    <lineage>
        <taxon>Eukaryota</taxon>
        <taxon>Fungi</taxon>
        <taxon>Fungi incertae sedis</taxon>
        <taxon>Mucoromycota</taxon>
        <taxon>Glomeromycotina</taxon>
        <taxon>Glomeromycetes</taxon>
        <taxon>Glomerales</taxon>
        <taxon>Glomeraceae</taxon>
        <taxon>Funneliformis</taxon>
    </lineage>
</organism>
<evidence type="ECO:0000313" key="3">
    <source>
        <dbReference type="EMBL" id="CAG8596776.1"/>
    </source>
</evidence>
<keyword evidence="2" id="KW-0472">Membrane</keyword>
<feature type="compositionally biased region" description="Basic and acidic residues" evidence="1">
    <location>
        <begin position="228"/>
        <end position="245"/>
    </location>
</feature>
<keyword evidence="2" id="KW-0812">Transmembrane</keyword>
<feature type="region of interest" description="Disordered" evidence="1">
    <location>
        <begin position="228"/>
        <end position="269"/>
    </location>
</feature>
<evidence type="ECO:0000256" key="2">
    <source>
        <dbReference type="SAM" id="Phobius"/>
    </source>
</evidence>
<reference evidence="3" key="1">
    <citation type="submission" date="2021-06" db="EMBL/GenBank/DDBJ databases">
        <authorList>
            <person name="Kallberg Y."/>
            <person name="Tangrot J."/>
            <person name="Rosling A."/>
        </authorList>
    </citation>
    <scope>NUCLEOTIDE SEQUENCE</scope>
    <source>
        <strain evidence="3">87-6 pot B 2015</strain>
    </source>
</reference>
<feature type="transmembrane region" description="Helical" evidence="2">
    <location>
        <begin position="83"/>
        <end position="100"/>
    </location>
</feature>
<feature type="transmembrane region" description="Helical" evidence="2">
    <location>
        <begin position="314"/>
        <end position="336"/>
    </location>
</feature>